<evidence type="ECO:0000256" key="1">
    <source>
        <dbReference type="ARBA" id="ARBA00001961"/>
    </source>
</evidence>
<dbReference type="RefSeq" id="WP_009576645.1">
    <property type="nucleotide sequence ID" value="NZ_AEIG01000077.1"/>
</dbReference>
<evidence type="ECO:0000256" key="5">
    <source>
        <dbReference type="ARBA" id="ARBA00023002"/>
    </source>
</evidence>
<dbReference type="EMBL" id="AEIG01000077">
    <property type="protein sequence ID" value="EGG28878.1"/>
    <property type="molecule type" value="Genomic_DNA"/>
</dbReference>
<dbReference type="PANTHER" id="PTHR12907:SF26">
    <property type="entry name" value="HIF PROLYL HYDROXYLASE, ISOFORM C"/>
    <property type="match status" value="1"/>
</dbReference>
<evidence type="ECO:0000313" key="8">
    <source>
        <dbReference type="Proteomes" id="UP000005615"/>
    </source>
</evidence>
<dbReference type="InterPro" id="IPR005123">
    <property type="entry name" value="Oxoglu/Fe-dep_dioxygenase_dom"/>
</dbReference>
<sequence length="226" mass="26010">MNVLLDERLSVHSDRERVFEQRAERICDDLQYQGYSIQPACLPVDILTALQEQVRTLDANEFFRAGIGRNTQHHTNDFVRSDKVCWMTGETPTGKAWLDWAEALRVAINRRLFMGLFSFESHYAWYQAGAYYKRHYDAFRGQTNRVLSVVVYLNSDWAADDGGELVLYKDAEDREGLRVTPLAGTLVVFLSEEFPHEVLPAKRDRLSIAGWYRVNASSSDTLDPPR</sequence>
<dbReference type="Pfam" id="PF13640">
    <property type="entry name" value="2OG-FeII_Oxy_3"/>
    <property type="match status" value="1"/>
</dbReference>
<organism evidence="7 8">
    <name type="scientific">Aequoribacter fuscus</name>
    <dbReference type="NCBI Taxonomy" id="2518989"/>
    <lineage>
        <taxon>Bacteria</taxon>
        <taxon>Pseudomonadati</taxon>
        <taxon>Pseudomonadota</taxon>
        <taxon>Gammaproteobacteria</taxon>
        <taxon>Cellvibrionales</taxon>
        <taxon>Halieaceae</taxon>
        <taxon>Aequoribacter</taxon>
    </lineage>
</organism>
<keyword evidence="4" id="KW-0223">Dioxygenase</keyword>
<dbReference type="Proteomes" id="UP000005615">
    <property type="component" value="Unassembled WGS sequence"/>
</dbReference>
<keyword evidence="2" id="KW-0479">Metal-binding</keyword>
<dbReference type="InterPro" id="IPR006620">
    <property type="entry name" value="Pro_4_hyd_alph"/>
</dbReference>
<dbReference type="AlphaFoldDB" id="F3L472"/>
<evidence type="ECO:0000313" key="7">
    <source>
        <dbReference type="EMBL" id="EGG28878.1"/>
    </source>
</evidence>
<dbReference type="eggNOG" id="COG3751">
    <property type="taxonomic scope" value="Bacteria"/>
</dbReference>
<evidence type="ECO:0000256" key="2">
    <source>
        <dbReference type="ARBA" id="ARBA00022723"/>
    </source>
</evidence>
<dbReference type="GO" id="GO:0008198">
    <property type="term" value="F:ferrous iron binding"/>
    <property type="evidence" value="ECO:0007669"/>
    <property type="project" value="TreeGrafter"/>
</dbReference>
<proteinExistence type="predicted"/>
<comment type="caution">
    <text evidence="7">The sequence shown here is derived from an EMBL/GenBank/DDBJ whole genome shotgun (WGS) entry which is preliminary data.</text>
</comment>
<dbReference type="InterPro" id="IPR051559">
    <property type="entry name" value="HIF_prolyl_hydroxylases"/>
</dbReference>
<dbReference type="GO" id="GO:0031418">
    <property type="term" value="F:L-ascorbic acid binding"/>
    <property type="evidence" value="ECO:0007669"/>
    <property type="project" value="UniProtKB-KW"/>
</dbReference>
<dbReference type="PROSITE" id="PS51471">
    <property type="entry name" value="FE2OG_OXY"/>
    <property type="match status" value="1"/>
</dbReference>
<keyword evidence="3" id="KW-0847">Vitamin C</keyword>
<keyword evidence="5" id="KW-0560">Oxidoreductase</keyword>
<dbReference type="GO" id="GO:0071456">
    <property type="term" value="P:cellular response to hypoxia"/>
    <property type="evidence" value="ECO:0007669"/>
    <property type="project" value="TreeGrafter"/>
</dbReference>
<dbReference type="SMART" id="SM00702">
    <property type="entry name" value="P4Hc"/>
    <property type="match status" value="1"/>
</dbReference>
<evidence type="ECO:0000256" key="6">
    <source>
        <dbReference type="ARBA" id="ARBA00023004"/>
    </source>
</evidence>
<protein>
    <submittedName>
        <fullName evidence="7">SM-20-related protein</fullName>
    </submittedName>
</protein>
<dbReference type="GO" id="GO:0031543">
    <property type="term" value="F:peptidyl-proline dioxygenase activity"/>
    <property type="evidence" value="ECO:0007669"/>
    <property type="project" value="TreeGrafter"/>
</dbReference>
<dbReference type="OrthoDB" id="9783171at2"/>
<keyword evidence="8" id="KW-1185">Reference proteome</keyword>
<accession>F3L472</accession>
<keyword evidence="6" id="KW-0408">Iron</keyword>
<dbReference type="InterPro" id="IPR044862">
    <property type="entry name" value="Pro_4_hyd_alph_FE2OG_OXY"/>
</dbReference>
<gene>
    <name evidence="7" type="ORF">IMCC3088_2475</name>
</gene>
<reference evidence="7 8" key="1">
    <citation type="journal article" date="2011" name="J. Bacteriol.">
        <title>Genome sequence of strain IMCC3088, a proteorhodopsin-containing marine bacterium belonging to the OM60/NOR5 clade.</title>
        <authorList>
            <person name="Jang Y."/>
            <person name="Oh H.M."/>
            <person name="Kang I."/>
            <person name="Lee K."/>
            <person name="Yang S.J."/>
            <person name="Cho J.C."/>
        </authorList>
    </citation>
    <scope>NUCLEOTIDE SEQUENCE [LARGE SCALE GENOMIC DNA]</scope>
    <source>
        <strain evidence="7 8">IMCC3088</strain>
    </source>
</reference>
<dbReference type="STRING" id="2518989.IMCC3088_2475"/>
<dbReference type="Gene3D" id="2.60.120.620">
    <property type="entry name" value="q2cbj1_9rhob like domain"/>
    <property type="match status" value="1"/>
</dbReference>
<comment type="cofactor">
    <cofactor evidence="1">
        <name>L-ascorbate</name>
        <dbReference type="ChEBI" id="CHEBI:38290"/>
    </cofactor>
</comment>
<evidence type="ECO:0000256" key="3">
    <source>
        <dbReference type="ARBA" id="ARBA00022896"/>
    </source>
</evidence>
<name>F3L472_9GAMM</name>
<evidence type="ECO:0000256" key="4">
    <source>
        <dbReference type="ARBA" id="ARBA00022964"/>
    </source>
</evidence>
<dbReference type="PANTHER" id="PTHR12907">
    <property type="entry name" value="EGL NINE HOMOLOG-RELATED"/>
    <property type="match status" value="1"/>
</dbReference>